<dbReference type="Pfam" id="PF01633">
    <property type="entry name" value="Choline_kinase"/>
    <property type="match status" value="1"/>
</dbReference>
<comment type="caution">
    <text evidence="4">The sequence shown here is derived from an EMBL/GenBank/DDBJ whole genome shotgun (WGS) entry which is preliminary data.</text>
</comment>
<protein>
    <recommendedName>
        <fullName evidence="3">Choline kinase N-terminal domain-containing protein</fullName>
    </recommendedName>
</protein>
<dbReference type="InterPro" id="IPR007521">
    <property type="entry name" value="Choline_kin_N"/>
</dbReference>
<feature type="compositionally biased region" description="Polar residues" evidence="2">
    <location>
        <begin position="1"/>
        <end position="13"/>
    </location>
</feature>
<dbReference type="AlphaFoldDB" id="A0A8H7AWZ4"/>
<dbReference type="GO" id="GO:0004305">
    <property type="term" value="F:ethanolamine kinase activity"/>
    <property type="evidence" value="ECO:0007669"/>
    <property type="project" value="TreeGrafter"/>
</dbReference>
<feature type="compositionally biased region" description="Basic and acidic residues" evidence="2">
    <location>
        <begin position="126"/>
        <end position="138"/>
    </location>
</feature>
<name>A0A8H7AWZ4_9EURO</name>
<feature type="region of interest" description="Disordered" evidence="2">
    <location>
        <begin position="703"/>
        <end position="743"/>
    </location>
</feature>
<sequence length="787" mass="87921">MDRSYSMASTSDKGPQIGPATSDASSTKVVTIQAEAAEISPTVVARESPKVHRASLSGKKLTGRPPFSTNPSTHSSSRQISSLRLDQMQGTSADVPPPTEDAESLLSQVASWLQDEKAKQVSRRIKREETTSSEDISKTQDGGAGYRPRSTSQASEGAIALDKLERILAGYAATATKEGIPGHTNTQRTPFAALRKSSIAKKLKPNSMSIASDAEQNGELLVPNVEATLDNSKAMAYTGGKADGSDDPTSSAKDNENWASFKCEIVRLTHTLKLKRWKRVPIEHGGDILVERLSGALTNAVYVVSPPEIMPEASAATESGTSLTTKKPPPKLLLRIYGPQVEHLIDREAELAILRRLSRKSIGPRLLGTFTNGRFEEFLYARTLTPEDMRVPETSKQIAKRMRELHDGIDLLEEERDSGPFVWVNWDKWVDRCEQVITWVDKQILSPSQDRPVSKSKPWKSRGLVCGVEWPFFRKTVDKYRKYIIERHGGKKGIKEQLVFAHNDTQYGNLLRLRPSGESPLLHPENEHKQLVVIDFEYASANLPGFEFANHFTEWCYNYHHPERPWSVNPAYYPTLEEQRRFVQAYVQHQPVFSTEGSLTTTPKLSAPSPSVNAVSSFMLDSRVAAGSPPNYQAEERAREKVLEGQIEALIRDAKLWRGMCSAHWVAWGIVQAKVPDMEQPQPRKSKTDRLIGKVRAHLKPQSDPLGAEVLAKQKESKTDRPEGREIEESHREGDDEEGKGGSEEFDYLAYAQDRALFFWGDCLQLGLVKKEELPEDLLAKVKMLTY</sequence>
<dbReference type="PANTHER" id="PTHR22603">
    <property type="entry name" value="CHOLINE/ETHANOALAMINE KINASE"/>
    <property type="match status" value="1"/>
</dbReference>
<dbReference type="GO" id="GO:0004103">
    <property type="term" value="F:choline kinase activity"/>
    <property type="evidence" value="ECO:0007669"/>
    <property type="project" value="TreeGrafter"/>
</dbReference>
<dbReference type="Gene3D" id="3.30.200.20">
    <property type="entry name" value="Phosphorylase Kinase, domain 1"/>
    <property type="match status" value="1"/>
</dbReference>
<evidence type="ECO:0000259" key="3">
    <source>
        <dbReference type="Pfam" id="PF04428"/>
    </source>
</evidence>
<feature type="domain" description="Choline kinase N-terminal" evidence="3">
    <location>
        <begin position="217"/>
        <end position="281"/>
    </location>
</feature>
<proteinExistence type="inferred from homology"/>
<dbReference type="GO" id="GO:0006646">
    <property type="term" value="P:phosphatidylethanolamine biosynthetic process"/>
    <property type="evidence" value="ECO:0007669"/>
    <property type="project" value="TreeGrafter"/>
</dbReference>
<dbReference type="SUPFAM" id="SSF56112">
    <property type="entry name" value="Protein kinase-like (PK-like)"/>
    <property type="match status" value="1"/>
</dbReference>
<organism evidence="4 5">
    <name type="scientific">Endocarpon pusillum</name>
    <dbReference type="NCBI Taxonomy" id="364733"/>
    <lineage>
        <taxon>Eukaryota</taxon>
        <taxon>Fungi</taxon>
        <taxon>Dikarya</taxon>
        <taxon>Ascomycota</taxon>
        <taxon>Pezizomycotina</taxon>
        <taxon>Eurotiomycetes</taxon>
        <taxon>Chaetothyriomycetidae</taxon>
        <taxon>Verrucariales</taxon>
        <taxon>Verrucariaceae</taxon>
        <taxon>Endocarpon</taxon>
    </lineage>
</organism>
<dbReference type="CDD" id="cd05157">
    <property type="entry name" value="ETNK_euk"/>
    <property type="match status" value="1"/>
</dbReference>
<dbReference type="EMBL" id="JAACFV010000011">
    <property type="protein sequence ID" value="KAF7512615.1"/>
    <property type="molecule type" value="Genomic_DNA"/>
</dbReference>
<evidence type="ECO:0000313" key="5">
    <source>
        <dbReference type="Proteomes" id="UP000606974"/>
    </source>
</evidence>
<dbReference type="Proteomes" id="UP000606974">
    <property type="component" value="Unassembled WGS sequence"/>
</dbReference>
<dbReference type="GO" id="GO:0005737">
    <property type="term" value="C:cytoplasm"/>
    <property type="evidence" value="ECO:0007669"/>
    <property type="project" value="TreeGrafter"/>
</dbReference>
<dbReference type="Pfam" id="PF04428">
    <property type="entry name" value="Choline_kin_N"/>
    <property type="match status" value="1"/>
</dbReference>
<evidence type="ECO:0000313" key="4">
    <source>
        <dbReference type="EMBL" id="KAF7512615.1"/>
    </source>
</evidence>
<evidence type="ECO:0000256" key="2">
    <source>
        <dbReference type="SAM" id="MobiDB-lite"/>
    </source>
</evidence>
<feature type="compositionally biased region" description="Basic and acidic residues" evidence="2">
    <location>
        <begin position="712"/>
        <end position="743"/>
    </location>
</feature>
<feature type="region of interest" description="Disordered" evidence="2">
    <location>
        <begin position="1"/>
        <end position="156"/>
    </location>
</feature>
<accession>A0A8H7AWZ4</accession>
<dbReference type="Gene3D" id="3.90.1200.10">
    <property type="match status" value="1"/>
</dbReference>
<dbReference type="InterPro" id="IPR011009">
    <property type="entry name" value="Kinase-like_dom_sf"/>
</dbReference>
<feature type="compositionally biased region" description="Polar residues" evidence="2">
    <location>
        <begin position="67"/>
        <end position="92"/>
    </location>
</feature>
<dbReference type="OrthoDB" id="10267235at2759"/>
<comment type="similarity">
    <text evidence="1">Belongs to the choline/ethanolamine kinase family.</text>
</comment>
<evidence type="ECO:0000256" key="1">
    <source>
        <dbReference type="ARBA" id="ARBA00038211"/>
    </source>
</evidence>
<gene>
    <name evidence="4" type="ORF">GJ744_000876</name>
</gene>
<dbReference type="PANTHER" id="PTHR22603:SF93">
    <property type="entry name" value="RE24176P"/>
    <property type="match status" value="1"/>
</dbReference>
<reference evidence="4" key="1">
    <citation type="submission" date="2020-02" db="EMBL/GenBank/DDBJ databases">
        <authorList>
            <person name="Palmer J.M."/>
        </authorList>
    </citation>
    <scope>NUCLEOTIDE SEQUENCE</scope>
    <source>
        <strain evidence="4">EPUS1.4</strain>
        <tissue evidence="4">Thallus</tissue>
    </source>
</reference>
<keyword evidence="5" id="KW-1185">Reference proteome</keyword>